<gene>
    <name evidence="1" type="ORF">CI088_07745</name>
</gene>
<comment type="caution">
    <text evidence="1">The sequence shown here is derived from an EMBL/GenBank/DDBJ whole genome shotgun (WGS) entry which is preliminary data.</text>
</comment>
<name>A0A2W3ZJ17_9ENTE</name>
<dbReference type="EMBL" id="PIEU01000057">
    <property type="protein sequence ID" value="PZL74084.1"/>
    <property type="molecule type" value="Genomic_DNA"/>
</dbReference>
<protein>
    <submittedName>
        <fullName evidence="1">Uncharacterized protein</fullName>
    </submittedName>
</protein>
<dbReference type="AlphaFoldDB" id="A0A2W3ZJ17"/>
<organism evidence="1 2">
    <name type="scientific">Enterococcus plantarum</name>
    <dbReference type="NCBI Taxonomy" id="1077675"/>
    <lineage>
        <taxon>Bacteria</taxon>
        <taxon>Bacillati</taxon>
        <taxon>Bacillota</taxon>
        <taxon>Bacilli</taxon>
        <taxon>Lactobacillales</taxon>
        <taxon>Enterococcaceae</taxon>
        <taxon>Enterococcus</taxon>
    </lineage>
</organism>
<keyword evidence="2" id="KW-1185">Reference proteome</keyword>
<sequence length="59" mass="6703">MDKLVEWLENSVEQMEFVKDMLPSDNGGHIEALGRQKAYKEVLEKIKQEPASSANDTSH</sequence>
<accession>A0A2W3ZJ17</accession>
<evidence type="ECO:0000313" key="2">
    <source>
        <dbReference type="Proteomes" id="UP000249828"/>
    </source>
</evidence>
<proteinExistence type="predicted"/>
<reference evidence="1 2" key="1">
    <citation type="submission" date="2017-11" db="EMBL/GenBank/DDBJ databases">
        <title>Draft genome sequence of Enterococcus plantarum TRW2 strain isolated from lettuce.</title>
        <authorList>
            <person name="Kim E.B."/>
            <person name="Marco M.L."/>
            <person name="Williams T.R."/>
            <person name="You I.H."/>
        </authorList>
    </citation>
    <scope>NUCLEOTIDE SEQUENCE [LARGE SCALE GENOMIC DNA]</scope>
    <source>
        <strain evidence="1 2">TRW2</strain>
    </source>
</reference>
<evidence type="ECO:0000313" key="1">
    <source>
        <dbReference type="EMBL" id="PZL74084.1"/>
    </source>
</evidence>
<dbReference type="Proteomes" id="UP000249828">
    <property type="component" value="Unassembled WGS sequence"/>
</dbReference>
<dbReference type="RefSeq" id="WP_111247766.1">
    <property type="nucleotide sequence ID" value="NZ_PIEU01000057.1"/>
</dbReference>